<dbReference type="Pfam" id="PF13145">
    <property type="entry name" value="Rotamase_2"/>
    <property type="match status" value="1"/>
</dbReference>
<comment type="caution">
    <text evidence="2">The sequence shown here is derived from an EMBL/GenBank/DDBJ whole genome shotgun (WGS) entry which is preliminary data.</text>
</comment>
<name>A0A8J7LR99_9RHOB</name>
<proteinExistence type="predicted"/>
<organism evidence="2 3">
    <name type="scientific">Sedimentitalea arenosa</name>
    <dbReference type="NCBI Taxonomy" id="2798803"/>
    <lineage>
        <taxon>Bacteria</taxon>
        <taxon>Pseudomonadati</taxon>
        <taxon>Pseudomonadota</taxon>
        <taxon>Alphaproteobacteria</taxon>
        <taxon>Rhodobacterales</taxon>
        <taxon>Paracoccaceae</taxon>
        <taxon>Sedimentitalea</taxon>
    </lineage>
</organism>
<dbReference type="GO" id="GO:0003755">
    <property type="term" value="F:peptidyl-prolyl cis-trans isomerase activity"/>
    <property type="evidence" value="ECO:0007669"/>
    <property type="project" value="InterPro"/>
</dbReference>
<evidence type="ECO:0000313" key="3">
    <source>
        <dbReference type="Proteomes" id="UP000619079"/>
    </source>
</evidence>
<reference evidence="2" key="1">
    <citation type="submission" date="2020-12" db="EMBL/GenBank/DDBJ databases">
        <title>Sedimentitalea sp. nov., isolated from sand in Incheon.</title>
        <authorList>
            <person name="Kim W."/>
        </authorList>
    </citation>
    <scope>NUCLEOTIDE SEQUENCE</scope>
    <source>
        <strain evidence="2">CAU 1593</strain>
    </source>
</reference>
<gene>
    <name evidence="2" type="ORF">JF290_09405</name>
</gene>
<keyword evidence="3" id="KW-1185">Reference proteome</keyword>
<dbReference type="InterPro" id="IPR000297">
    <property type="entry name" value="PPIase_PpiC"/>
</dbReference>
<keyword evidence="2" id="KW-0413">Isomerase</keyword>
<dbReference type="EMBL" id="JAELVR010000005">
    <property type="protein sequence ID" value="MBJ6371743.1"/>
    <property type="molecule type" value="Genomic_DNA"/>
</dbReference>
<evidence type="ECO:0000313" key="2">
    <source>
        <dbReference type="EMBL" id="MBJ6371743.1"/>
    </source>
</evidence>
<dbReference type="Proteomes" id="UP000619079">
    <property type="component" value="Unassembled WGS sequence"/>
</dbReference>
<evidence type="ECO:0000259" key="1">
    <source>
        <dbReference type="Pfam" id="PF13145"/>
    </source>
</evidence>
<feature type="domain" description="PpiC" evidence="1">
    <location>
        <begin position="115"/>
        <end position="238"/>
    </location>
</feature>
<protein>
    <submittedName>
        <fullName evidence="2">Peptidyl-prolyl cis-trans isomerase</fullName>
    </submittedName>
</protein>
<dbReference type="RefSeq" id="WP_199024589.1">
    <property type="nucleotide sequence ID" value="NZ_JAELVR010000005.1"/>
</dbReference>
<sequence length="277" mass="30128">MSSILKSPLTHFAVLGGLVFAAYALLSDAPAAPSEGVIKMSERDARLLAEQFAATWNRPPTEAELRGMMQAWVLEEAYVREARSLGLDQGDAVIRQRLKLKMEFLAESDAARLEPSDADLQAFLEADAERFAKPLRLSFEQILLPSGAGEEDVAATLAELRQGARPSEIGATNLLPPRLDEMAVVAIDRVFGVGFGDALAGQPLGHWSGPIRSGYGQHLVRVSERSEAALPSLSDIRERVEAEWRSVRARDSRDAFSDSLLGRYSITLPDASAVLTE</sequence>
<dbReference type="AlphaFoldDB" id="A0A8J7LR99"/>
<accession>A0A8J7LR99</accession>